<dbReference type="Pfam" id="PF00458">
    <property type="entry name" value="WHEP-TRS"/>
    <property type="match status" value="1"/>
</dbReference>
<evidence type="ECO:0000256" key="4">
    <source>
        <dbReference type="ARBA" id="ARBA00012829"/>
    </source>
</evidence>
<evidence type="ECO:0000256" key="11">
    <source>
        <dbReference type="ARBA" id="ARBA00022917"/>
    </source>
</evidence>
<dbReference type="Gene3D" id="3.30.930.10">
    <property type="entry name" value="Bira Bifunctional Protein, Domain 2"/>
    <property type="match status" value="1"/>
</dbReference>
<comment type="subcellular location">
    <subcellularLocation>
        <location evidence="1">Cytoplasm</location>
    </subcellularLocation>
</comment>
<dbReference type="PANTHER" id="PTHR10745:SF0">
    <property type="entry name" value="GLYCINE--TRNA LIGASE"/>
    <property type="match status" value="1"/>
</dbReference>
<dbReference type="OrthoDB" id="57698at2759"/>
<dbReference type="InterPro" id="IPR002315">
    <property type="entry name" value="tRNA-synt_gly"/>
</dbReference>
<dbReference type="Proteomes" id="UP000001307">
    <property type="component" value="Unassembled WGS sequence"/>
</dbReference>
<sequence>MEDIDSILEPLRLSVKEQGDVVRELKTQKAPELDIKSAVAELKKRKKALQDKENELVAAEAPFDRVQFEACLKKRFFYGQAFEIYGGVAGLFDYGPVGCMLKNNIIDIWRRHFIMNDDMLEVECTMMTPSKVLEASGHAQRFADLMVKDLTNGDCFRADHLLEAAIEKALTDKSTSEEIKADMRATSPLIEGFSKQELGAKLNQYNVKSPSSGGDISEPMEFNLMFRSEIGPTGAQPAFLRPETAQGIFLNFKRLLDFNNGKLPFAGAQIGHSFRNEIAPRAGLIRCREFQMAEIEHFYDPADASHSSIDSVKELILPFFTKDAQMGGGKLTKCSIGAALKNEVLCNETLAYFIGRTFLFAKAIGIDPARMRFRQHMDNEMAHYAKDCWDLECRTSYGWVECVGCADRSCFDLQCHAEASKVNLQAERTLPQPIEKEVFEAIPVKKFIAKQFKKDTPAVTEAIQSADASDLEKQFENGEKINLAGFEIGKEMIQFKKSIKKFHTESFTPFVIEPSFGIGRLIYACLEHNYDCREKDVERRFFTIPPLVAPYKCSVLPISNKPEFDPFISTISAGLKNFTLAHKVDKSSGSIGKRYARTDEIAVPFGVTVDFHTVKITPATVTLRDRDSLDQIRVPVQDTANLINDMASQRQTWMQVAARYPSQDDWLKENPLE</sequence>
<keyword evidence="9" id="KW-0547">Nucleotide-binding</keyword>
<dbReference type="EMBL" id="FN653026">
    <property type="protein sequence ID" value="CBY07672.1"/>
    <property type="molecule type" value="Genomic_DNA"/>
</dbReference>
<dbReference type="PROSITE" id="PS50862">
    <property type="entry name" value="AA_TRNA_LIGASE_II"/>
    <property type="match status" value="1"/>
</dbReference>
<dbReference type="FunFam" id="3.30.930.10:FF:000010">
    <property type="entry name" value="Glycyl-tRNA synthetase 1"/>
    <property type="match status" value="1"/>
</dbReference>
<evidence type="ECO:0000256" key="13">
    <source>
        <dbReference type="ARBA" id="ARBA00030057"/>
    </source>
</evidence>
<dbReference type="InterPro" id="IPR000738">
    <property type="entry name" value="WHEP-TRS_dom"/>
</dbReference>
<dbReference type="InterPro" id="IPR006195">
    <property type="entry name" value="aa-tRNA-synth_II"/>
</dbReference>
<keyword evidence="10" id="KW-0067">ATP-binding</keyword>
<evidence type="ECO:0000256" key="9">
    <source>
        <dbReference type="ARBA" id="ARBA00022741"/>
    </source>
</evidence>
<dbReference type="PROSITE" id="PS51185">
    <property type="entry name" value="WHEP_TRS_2"/>
    <property type="match status" value="1"/>
</dbReference>
<dbReference type="Gene3D" id="1.10.287.10">
    <property type="entry name" value="S15/NS1, RNA-binding"/>
    <property type="match status" value="1"/>
</dbReference>
<evidence type="ECO:0000256" key="7">
    <source>
        <dbReference type="ARBA" id="ARBA00022598"/>
    </source>
</evidence>
<evidence type="ECO:0000256" key="3">
    <source>
        <dbReference type="ARBA" id="ARBA00011738"/>
    </source>
</evidence>
<keyword evidence="7" id="KW-0436">Ligase</keyword>
<comment type="subunit">
    <text evidence="3">Homodimer.</text>
</comment>
<dbReference type="GO" id="GO:0070150">
    <property type="term" value="P:mitochondrial glycyl-tRNA aminoacylation"/>
    <property type="evidence" value="ECO:0007669"/>
    <property type="project" value="TreeGrafter"/>
</dbReference>
<dbReference type="NCBIfam" id="TIGR00389">
    <property type="entry name" value="glyS_dimeric"/>
    <property type="match status" value="1"/>
</dbReference>
<dbReference type="PRINTS" id="PR01043">
    <property type="entry name" value="TRNASYNTHGLY"/>
</dbReference>
<comment type="catalytic activity">
    <reaction evidence="14">
        <text>2 ATP + H(+) = P(1),P(4)-bis(5'-adenosyl) tetraphosphate + diphosphate</text>
        <dbReference type="Rhea" id="RHEA:34935"/>
        <dbReference type="ChEBI" id="CHEBI:15378"/>
        <dbReference type="ChEBI" id="CHEBI:30616"/>
        <dbReference type="ChEBI" id="CHEBI:33019"/>
        <dbReference type="ChEBI" id="CHEBI:58141"/>
    </reaction>
    <physiologicalReaction direction="left-to-right" evidence="14">
        <dbReference type="Rhea" id="RHEA:34936"/>
    </physiologicalReaction>
</comment>
<evidence type="ECO:0000256" key="12">
    <source>
        <dbReference type="ARBA" id="ARBA00023146"/>
    </source>
</evidence>
<evidence type="ECO:0000256" key="2">
    <source>
        <dbReference type="ARBA" id="ARBA00008226"/>
    </source>
</evidence>
<reference evidence="18" key="1">
    <citation type="journal article" date="2010" name="Science">
        <title>Plasticity of animal genome architecture unmasked by rapid evolution of a pelagic tunicate.</title>
        <authorList>
            <person name="Denoeud F."/>
            <person name="Henriet S."/>
            <person name="Mungpakdee S."/>
            <person name="Aury J.M."/>
            <person name="Da Silva C."/>
            <person name="Brinkmann H."/>
            <person name="Mikhaleva J."/>
            <person name="Olsen L.C."/>
            <person name="Jubin C."/>
            <person name="Canestro C."/>
            <person name="Bouquet J.M."/>
            <person name="Danks G."/>
            <person name="Poulain J."/>
            <person name="Campsteijn C."/>
            <person name="Adamski M."/>
            <person name="Cross I."/>
            <person name="Yadetie F."/>
            <person name="Muffato M."/>
            <person name="Louis A."/>
            <person name="Butcher S."/>
            <person name="Tsagkogeorga G."/>
            <person name="Konrad A."/>
            <person name="Singh S."/>
            <person name="Jensen M.F."/>
            <person name="Cong E.H."/>
            <person name="Eikeseth-Otteraa H."/>
            <person name="Noel B."/>
            <person name="Anthouard V."/>
            <person name="Porcel B.M."/>
            <person name="Kachouri-Lafond R."/>
            <person name="Nishino A."/>
            <person name="Ugolini M."/>
            <person name="Chourrout P."/>
            <person name="Nishida H."/>
            <person name="Aasland R."/>
            <person name="Huzurbazar S."/>
            <person name="Westhof E."/>
            <person name="Delsuc F."/>
            <person name="Lehrach H."/>
            <person name="Reinhardt R."/>
            <person name="Weissenbach J."/>
            <person name="Roy S.W."/>
            <person name="Artiguenave F."/>
            <person name="Postlethwait J.H."/>
            <person name="Manak J.R."/>
            <person name="Thompson E.M."/>
            <person name="Jaillon O."/>
            <person name="Du Pasquier L."/>
            <person name="Boudinot P."/>
            <person name="Liberles D.A."/>
            <person name="Volff J.N."/>
            <person name="Philippe H."/>
            <person name="Lenhard B."/>
            <person name="Roest Crollius H."/>
            <person name="Wincker P."/>
            <person name="Chourrout D."/>
        </authorList>
    </citation>
    <scope>NUCLEOTIDE SEQUENCE [LARGE SCALE GENOMIC DNA]</scope>
</reference>
<dbReference type="InterPro" id="IPR004154">
    <property type="entry name" value="Anticodon-bd"/>
</dbReference>
<dbReference type="InterPro" id="IPR036621">
    <property type="entry name" value="Anticodon-bd_dom_sf"/>
</dbReference>
<evidence type="ECO:0000256" key="5">
    <source>
        <dbReference type="ARBA" id="ARBA00019404"/>
    </source>
</evidence>
<evidence type="ECO:0000256" key="1">
    <source>
        <dbReference type="ARBA" id="ARBA00004496"/>
    </source>
</evidence>
<dbReference type="GO" id="GO:0016740">
    <property type="term" value="F:transferase activity"/>
    <property type="evidence" value="ECO:0007669"/>
    <property type="project" value="UniProtKB-KW"/>
</dbReference>
<feature type="domain" description="WHEP-TRS" evidence="17">
    <location>
        <begin position="7"/>
        <end position="63"/>
    </location>
</feature>
<dbReference type="GO" id="GO:0005739">
    <property type="term" value="C:mitochondrion"/>
    <property type="evidence" value="ECO:0007669"/>
    <property type="project" value="TreeGrafter"/>
</dbReference>
<name>E4X647_OIKDI</name>
<dbReference type="Gene3D" id="3.30.720.200">
    <property type="match status" value="1"/>
</dbReference>
<dbReference type="AlphaFoldDB" id="E4X647"/>
<keyword evidence="6" id="KW-0963">Cytoplasm</keyword>
<dbReference type="GO" id="GO:0005524">
    <property type="term" value="F:ATP binding"/>
    <property type="evidence" value="ECO:0007669"/>
    <property type="project" value="UniProtKB-KW"/>
</dbReference>
<dbReference type="CDD" id="cd00774">
    <property type="entry name" value="GlyRS-like_core"/>
    <property type="match status" value="1"/>
</dbReference>
<dbReference type="Gene3D" id="3.30.40.230">
    <property type="match status" value="1"/>
</dbReference>
<comment type="similarity">
    <text evidence="2">Belongs to the class-II aminoacyl-tRNA synthetase family.</text>
</comment>
<comment type="catalytic activity">
    <reaction evidence="15">
        <text>tRNA(Gly) + glycine + ATP = glycyl-tRNA(Gly) + AMP + diphosphate</text>
        <dbReference type="Rhea" id="RHEA:16013"/>
        <dbReference type="Rhea" id="RHEA-COMP:9664"/>
        <dbReference type="Rhea" id="RHEA-COMP:9683"/>
        <dbReference type="ChEBI" id="CHEBI:30616"/>
        <dbReference type="ChEBI" id="CHEBI:33019"/>
        <dbReference type="ChEBI" id="CHEBI:57305"/>
        <dbReference type="ChEBI" id="CHEBI:78442"/>
        <dbReference type="ChEBI" id="CHEBI:78522"/>
        <dbReference type="ChEBI" id="CHEBI:456215"/>
        <dbReference type="EC" id="6.1.1.14"/>
    </reaction>
    <physiologicalReaction direction="left-to-right" evidence="15">
        <dbReference type="Rhea" id="RHEA:16014"/>
    </physiologicalReaction>
</comment>
<gene>
    <name evidence="18" type="ORF">GSOID_T00002662001</name>
</gene>
<dbReference type="GO" id="GO:0004820">
    <property type="term" value="F:glycine-tRNA ligase activity"/>
    <property type="evidence" value="ECO:0007669"/>
    <property type="project" value="UniProtKB-EC"/>
</dbReference>
<dbReference type="SUPFAM" id="SSF52954">
    <property type="entry name" value="Class II aaRS ABD-related"/>
    <property type="match status" value="1"/>
</dbReference>
<dbReference type="InterPro" id="IPR033731">
    <property type="entry name" value="GlyRS-like_core"/>
</dbReference>
<accession>E4X647</accession>
<organism evidence="18">
    <name type="scientific">Oikopleura dioica</name>
    <name type="common">Tunicate</name>
    <dbReference type="NCBI Taxonomy" id="34765"/>
    <lineage>
        <taxon>Eukaryota</taxon>
        <taxon>Metazoa</taxon>
        <taxon>Chordata</taxon>
        <taxon>Tunicata</taxon>
        <taxon>Appendicularia</taxon>
        <taxon>Copelata</taxon>
        <taxon>Oikopleuridae</taxon>
        <taxon>Oikopleura</taxon>
    </lineage>
</organism>
<keyword evidence="11" id="KW-0648">Protein biosynthesis</keyword>
<dbReference type="FunCoup" id="E4X647">
    <property type="interactions" value="618"/>
</dbReference>
<dbReference type="InterPro" id="IPR027031">
    <property type="entry name" value="Gly-tRNA_synthase/POLG2"/>
</dbReference>
<dbReference type="SUPFAM" id="SSF47060">
    <property type="entry name" value="S15/NS1 RNA-binding domain"/>
    <property type="match status" value="1"/>
</dbReference>
<dbReference type="Pfam" id="PF03129">
    <property type="entry name" value="HGTP_anticodon"/>
    <property type="match status" value="1"/>
</dbReference>
<dbReference type="PANTHER" id="PTHR10745">
    <property type="entry name" value="GLYCYL-TRNA SYNTHETASE/DNA POLYMERASE SUBUNIT GAMMA-2"/>
    <property type="match status" value="1"/>
</dbReference>
<dbReference type="SMART" id="SM00991">
    <property type="entry name" value="WHEP-TRS"/>
    <property type="match status" value="1"/>
</dbReference>
<dbReference type="InterPro" id="IPR002314">
    <property type="entry name" value="aa-tRNA-synt_IIb"/>
</dbReference>
<proteinExistence type="inferred from homology"/>
<evidence type="ECO:0000256" key="6">
    <source>
        <dbReference type="ARBA" id="ARBA00022490"/>
    </source>
</evidence>
<keyword evidence="19" id="KW-1185">Reference proteome</keyword>
<keyword evidence="12" id="KW-0030">Aminoacyl-tRNA synthetase</keyword>
<evidence type="ECO:0000313" key="19">
    <source>
        <dbReference type="Proteomes" id="UP000001307"/>
    </source>
</evidence>
<evidence type="ECO:0000256" key="10">
    <source>
        <dbReference type="ARBA" id="ARBA00022840"/>
    </source>
</evidence>
<evidence type="ECO:0000313" key="18">
    <source>
        <dbReference type="EMBL" id="CBY07672.1"/>
    </source>
</evidence>
<evidence type="ECO:0000256" key="14">
    <source>
        <dbReference type="ARBA" id="ARBA00048436"/>
    </source>
</evidence>
<evidence type="ECO:0000259" key="16">
    <source>
        <dbReference type="PROSITE" id="PS50862"/>
    </source>
</evidence>
<evidence type="ECO:0000259" key="17">
    <source>
        <dbReference type="PROSITE" id="PS51185"/>
    </source>
</evidence>
<evidence type="ECO:0000256" key="15">
    <source>
        <dbReference type="ARBA" id="ARBA00049523"/>
    </source>
</evidence>
<dbReference type="Pfam" id="PF00587">
    <property type="entry name" value="tRNA-synt_2b"/>
    <property type="match status" value="1"/>
</dbReference>
<dbReference type="InParanoid" id="E4X647"/>
<dbReference type="SUPFAM" id="SSF55681">
    <property type="entry name" value="Class II aaRS and biotin synthetases"/>
    <property type="match status" value="1"/>
</dbReference>
<dbReference type="FunFam" id="3.30.40.230:FF:000001">
    <property type="entry name" value="Glycine--tRNA ligase"/>
    <property type="match status" value="1"/>
</dbReference>
<dbReference type="PROSITE" id="PS00762">
    <property type="entry name" value="WHEP_TRS_1"/>
    <property type="match status" value="1"/>
</dbReference>
<keyword evidence="8" id="KW-0808">Transferase</keyword>
<protein>
    <recommendedName>
        <fullName evidence="5">Glycine--tRNA ligase</fullName>
        <ecNumber evidence="4">6.1.1.14</ecNumber>
    </recommendedName>
    <alternativeName>
        <fullName evidence="13">Diadenosine tetraphosphate synthetase</fullName>
    </alternativeName>
</protein>
<evidence type="ECO:0000256" key="8">
    <source>
        <dbReference type="ARBA" id="ARBA00022679"/>
    </source>
</evidence>
<dbReference type="InterPro" id="IPR045864">
    <property type="entry name" value="aa-tRNA-synth_II/BPL/LPL"/>
</dbReference>
<dbReference type="FunFam" id="3.40.50.800:FF:000004">
    <property type="entry name" value="Glycine--tRNA ligase 2"/>
    <property type="match status" value="1"/>
</dbReference>
<dbReference type="Gene3D" id="3.40.50.800">
    <property type="entry name" value="Anticodon-binding domain"/>
    <property type="match status" value="1"/>
</dbReference>
<dbReference type="NCBIfam" id="NF003211">
    <property type="entry name" value="PRK04173.1"/>
    <property type="match status" value="1"/>
</dbReference>
<dbReference type="InterPro" id="IPR009068">
    <property type="entry name" value="uS15_NS1_RNA-bd_sf"/>
</dbReference>
<dbReference type="EC" id="6.1.1.14" evidence="4"/>
<feature type="domain" description="Aminoacyl-transfer RNA synthetases class-II family profile" evidence="16">
    <location>
        <begin position="162"/>
        <end position="545"/>
    </location>
</feature>